<evidence type="ECO:0000313" key="2">
    <source>
        <dbReference type="EMBL" id="KXZ53680.1"/>
    </source>
</evidence>
<evidence type="ECO:0000313" key="3">
    <source>
        <dbReference type="Proteomes" id="UP000075714"/>
    </source>
</evidence>
<reference evidence="3" key="1">
    <citation type="journal article" date="2016" name="Nat. Commun.">
        <title>The Gonium pectorale genome demonstrates co-option of cell cycle regulation during the evolution of multicellularity.</title>
        <authorList>
            <person name="Hanschen E.R."/>
            <person name="Marriage T.N."/>
            <person name="Ferris P.J."/>
            <person name="Hamaji T."/>
            <person name="Toyoda A."/>
            <person name="Fujiyama A."/>
            <person name="Neme R."/>
            <person name="Noguchi H."/>
            <person name="Minakuchi Y."/>
            <person name="Suzuki M."/>
            <person name="Kawai-Toyooka H."/>
            <person name="Smith D.R."/>
            <person name="Sparks H."/>
            <person name="Anderson J."/>
            <person name="Bakaric R."/>
            <person name="Luria V."/>
            <person name="Karger A."/>
            <person name="Kirschner M.W."/>
            <person name="Durand P.M."/>
            <person name="Michod R.E."/>
            <person name="Nozaki H."/>
            <person name="Olson B.J."/>
        </authorList>
    </citation>
    <scope>NUCLEOTIDE SEQUENCE [LARGE SCALE GENOMIC DNA]</scope>
    <source>
        <strain evidence="3">NIES-2863</strain>
    </source>
</reference>
<feature type="region of interest" description="Disordered" evidence="1">
    <location>
        <begin position="73"/>
        <end position="96"/>
    </location>
</feature>
<feature type="region of interest" description="Disordered" evidence="1">
    <location>
        <begin position="201"/>
        <end position="229"/>
    </location>
</feature>
<dbReference type="AlphaFoldDB" id="A0A150GWC7"/>
<feature type="compositionally biased region" description="Low complexity" evidence="1">
    <location>
        <begin position="201"/>
        <end position="211"/>
    </location>
</feature>
<gene>
    <name evidence="2" type="ORF">GPECTOR_6g597</name>
</gene>
<name>A0A150GWC7_GONPE</name>
<accession>A0A150GWC7</accession>
<keyword evidence="3" id="KW-1185">Reference proteome</keyword>
<comment type="caution">
    <text evidence="2">The sequence shown here is derived from an EMBL/GenBank/DDBJ whole genome shotgun (WGS) entry which is preliminary data.</text>
</comment>
<dbReference type="Proteomes" id="UP000075714">
    <property type="component" value="Unassembled WGS sequence"/>
</dbReference>
<organism evidence="2 3">
    <name type="scientific">Gonium pectorale</name>
    <name type="common">Green alga</name>
    <dbReference type="NCBI Taxonomy" id="33097"/>
    <lineage>
        <taxon>Eukaryota</taxon>
        <taxon>Viridiplantae</taxon>
        <taxon>Chlorophyta</taxon>
        <taxon>core chlorophytes</taxon>
        <taxon>Chlorophyceae</taxon>
        <taxon>CS clade</taxon>
        <taxon>Chlamydomonadales</taxon>
        <taxon>Volvocaceae</taxon>
        <taxon>Gonium</taxon>
    </lineage>
</organism>
<sequence>MARTAGLTNSGLGFMLTGRRPQRTAYLLVATHASASDLLAALSPATASAAAAAHDSAATATAAAALTVTAGDPAVTPAPSTPPSPLPPSLPPPLPPLQRLQQLHQAASSALLLQLFLVADVVLALLPTGGGLAGAAAAAAAASWSGDGSGGGNGGWVGGGGGGALAGGMDWLARLRLLQAAKRALCESLCGPEAELQAAAEAAEATPVDAEGGLGATGSGAPGGVPQLQ</sequence>
<feature type="compositionally biased region" description="Pro residues" evidence="1">
    <location>
        <begin position="79"/>
        <end position="96"/>
    </location>
</feature>
<proteinExistence type="predicted"/>
<evidence type="ECO:0000256" key="1">
    <source>
        <dbReference type="SAM" id="MobiDB-lite"/>
    </source>
</evidence>
<dbReference type="STRING" id="33097.A0A150GWC7"/>
<dbReference type="EMBL" id="LSYV01000007">
    <property type="protein sequence ID" value="KXZ53680.1"/>
    <property type="molecule type" value="Genomic_DNA"/>
</dbReference>
<feature type="compositionally biased region" description="Gly residues" evidence="1">
    <location>
        <begin position="212"/>
        <end position="223"/>
    </location>
</feature>
<protein>
    <submittedName>
        <fullName evidence="2">Uncharacterized protein</fullName>
    </submittedName>
</protein>